<protein>
    <submittedName>
        <fullName evidence="8">HEL187Wp</fullName>
    </submittedName>
</protein>
<evidence type="ECO:0000256" key="6">
    <source>
        <dbReference type="PIRNR" id="PIRNR015840"/>
    </source>
</evidence>
<evidence type="ECO:0000313" key="9">
    <source>
        <dbReference type="Proteomes" id="UP000243052"/>
    </source>
</evidence>
<dbReference type="Pfam" id="PF03381">
    <property type="entry name" value="CDC50"/>
    <property type="match status" value="1"/>
</dbReference>
<dbReference type="RefSeq" id="XP_017988090.1">
    <property type="nucleotide sequence ID" value="XM_018132629.1"/>
</dbReference>
<dbReference type="GO" id="GO:0045332">
    <property type="term" value="P:phospholipid translocation"/>
    <property type="evidence" value="ECO:0007669"/>
    <property type="project" value="UniProtKB-UniRule"/>
</dbReference>
<evidence type="ECO:0000256" key="3">
    <source>
        <dbReference type="ARBA" id="ARBA00022692"/>
    </source>
</evidence>
<comment type="subcellular location">
    <subcellularLocation>
        <location evidence="1">Membrane</location>
    </subcellularLocation>
</comment>
<dbReference type="InterPro" id="IPR005045">
    <property type="entry name" value="CDC50/LEM3_fam"/>
</dbReference>
<feature type="transmembrane region" description="Helical" evidence="7">
    <location>
        <begin position="74"/>
        <end position="94"/>
    </location>
</feature>
<evidence type="ECO:0000256" key="7">
    <source>
        <dbReference type="SAM" id="Phobius"/>
    </source>
</evidence>
<dbReference type="OrthoDB" id="340608at2759"/>
<feature type="transmembrane region" description="Helical" evidence="7">
    <location>
        <begin position="370"/>
        <end position="392"/>
    </location>
</feature>
<keyword evidence="3 7" id="KW-0812">Transmembrane</keyword>
<comment type="similarity">
    <text evidence="2 6">Belongs to the CDC50/LEM3 family.</text>
</comment>
<evidence type="ECO:0000256" key="2">
    <source>
        <dbReference type="ARBA" id="ARBA00009457"/>
    </source>
</evidence>
<keyword evidence="4 7" id="KW-1133">Transmembrane helix</keyword>
<gene>
    <name evidence="8" type="ORF">AW171_hschr53027</name>
</gene>
<dbReference type="PIRSF" id="PIRSF015840">
    <property type="entry name" value="DUF284_TM_euk"/>
    <property type="match status" value="1"/>
</dbReference>
<proteinExistence type="inferred from homology"/>
<dbReference type="PANTHER" id="PTHR10926:SF20">
    <property type="entry name" value="PHOSPHOLIPID-TRANSPORTING ATPASE ACCESSORY SUBUNIT LEM3"/>
    <property type="match status" value="1"/>
</dbReference>
<evidence type="ECO:0000256" key="1">
    <source>
        <dbReference type="ARBA" id="ARBA00004370"/>
    </source>
</evidence>
<dbReference type="STRING" id="45286.A0A0X8HTD3"/>
<dbReference type="PANTHER" id="PTHR10926">
    <property type="entry name" value="CELL CYCLE CONTROL PROTEIN 50"/>
    <property type="match status" value="1"/>
</dbReference>
<sequence length="410" mass="47380">MVGVRLKDAGRVFRRHKEEKGALSREAVVENASDFEDDLIDDDAKANSRRPKETRFTQQRIAAINLVLRPLGVLSFYLLLTVVFIIAGAVMYAVSSNVDEITIYYHDCATRATGEFQSVPEDHYWYSFHVDKDFAEAPQWRYVPGVNADDDGSCQLRFKTPYDIENPIYVSYLIENFYANHRRYVLSFNEDQLKGKRVSVEEVQNSVGINCRPLSTDEQGQLYYPCGLIANSMFNDSFPFSLRGVDNTPDYPLTNKGINWNSDKDRYKMTQYSPQDVVPPPYWRKQYPNGYNETNMPNINEWEEFQNWMRTSTLPKFSKLIRRNDNDTLPSGEYEIEIGLHWPVEDWNGKKAVYITNGSKLGGRNHFFGLSYLVGGSLCFLTSIVFLVTYFFKGRKLGDTSLLSWNRNQE</sequence>
<name>A0A0X8HTD3_9SACH</name>
<evidence type="ECO:0000313" key="8">
    <source>
        <dbReference type="EMBL" id="AMD21094.1"/>
    </source>
</evidence>
<dbReference type="GO" id="GO:0005794">
    <property type="term" value="C:Golgi apparatus"/>
    <property type="evidence" value="ECO:0007669"/>
    <property type="project" value="TreeGrafter"/>
</dbReference>
<accession>A0A0X8HTD3</accession>
<dbReference type="AlphaFoldDB" id="A0A0X8HTD3"/>
<organism evidence="8 9">
    <name type="scientific">Eremothecium sinecaudum</name>
    <dbReference type="NCBI Taxonomy" id="45286"/>
    <lineage>
        <taxon>Eukaryota</taxon>
        <taxon>Fungi</taxon>
        <taxon>Dikarya</taxon>
        <taxon>Ascomycota</taxon>
        <taxon>Saccharomycotina</taxon>
        <taxon>Saccharomycetes</taxon>
        <taxon>Saccharomycetales</taxon>
        <taxon>Saccharomycetaceae</taxon>
        <taxon>Eremothecium</taxon>
    </lineage>
</organism>
<reference evidence="8 9" key="1">
    <citation type="submission" date="2016-01" db="EMBL/GenBank/DDBJ databases">
        <title>Genome sequence of the yeast Holleya sinecauda.</title>
        <authorList>
            <person name="Dietrich F.S."/>
        </authorList>
    </citation>
    <scope>NUCLEOTIDE SEQUENCE [LARGE SCALE GENOMIC DNA]</scope>
    <source>
        <strain evidence="8 9">ATCC 58844</strain>
    </source>
</reference>
<evidence type="ECO:0000256" key="5">
    <source>
        <dbReference type="ARBA" id="ARBA00023136"/>
    </source>
</evidence>
<dbReference type="Proteomes" id="UP000243052">
    <property type="component" value="Chromosome v"/>
</dbReference>
<evidence type="ECO:0000256" key="4">
    <source>
        <dbReference type="ARBA" id="ARBA00022989"/>
    </source>
</evidence>
<keyword evidence="5 6" id="KW-0472">Membrane</keyword>
<keyword evidence="9" id="KW-1185">Reference proteome</keyword>
<dbReference type="GeneID" id="28724370"/>
<dbReference type="GO" id="GO:0005886">
    <property type="term" value="C:plasma membrane"/>
    <property type="evidence" value="ECO:0007669"/>
    <property type="project" value="TreeGrafter"/>
</dbReference>
<dbReference type="GO" id="GO:0005783">
    <property type="term" value="C:endoplasmic reticulum"/>
    <property type="evidence" value="ECO:0007669"/>
    <property type="project" value="TreeGrafter"/>
</dbReference>
<dbReference type="EMBL" id="CP014245">
    <property type="protein sequence ID" value="AMD21094.1"/>
    <property type="molecule type" value="Genomic_DNA"/>
</dbReference>